<gene>
    <name evidence="1" type="ORF">A4U43_C05F15680</name>
</gene>
<dbReference type="Proteomes" id="UP000243459">
    <property type="component" value="Chromosome 5"/>
</dbReference>
<organism evidence="1 2">
    <name type="scientific">Asparagus officinalis</name>
    <name type="common">Garden asparagus</name>
    <dbReference type="NCBI Taxonomy" id="4686"/>
    <lineage>
        <taxon>Eukaryota</taxon>
        <taxon>Viridiplantae</taxon>
        <taxon>Streptophyta</taxon>
        <taxon>Embryophyta</taxon>
        <taxon>Tracheophyta</taxon>
        <taxon>Spermatophyta</taxon>
        <taxon>Magnoliopsida</taxon>
        <taxon>Liliopsida</taxon>
        <taxon>Asparagales</taxon>
        <taxon>Asparagaceae</taxon>
        <taxon>Asparagoideae</taxon>
        <taxon>Asparagus</taxon>
    </lineage>
</organism>
<name>A0A5P1EW84_ASPOF</name>
<sequence length="132" mass="14702">MVELGQLYFILQVEKLRSTLSGEDMAALAVKASLVISSPTKSQQRVNSIFQAMPMTEADELEDYKRINEFSICNLSTKRKLESKSDPSTLSTLTGVEYYIRDPLTVFVAVGQSMVESATITEMQEPIVNLLC</sequence>
<accession>A0A5P1EW84</accession>
<reference evidence="2" key="1">
    <citation type="journal article" date="2017" name="Nat. Commun.">
        <title>The asparagus genome sheds light on the origin and evolution of a young Y chromosome.</title>
        <authorList>
            <person name="Harkess A."/>
            <person name="Zhou J."/>
            <person name="Xu C."/>
            <person name="Bowers J.E."/>
            <person name="Van der Hulst R."/>
            <person name="Ayyampalayam S."/>
            <person name="Mercati F."/>
            <person name="Riccardi P."/>
            <person name="McKain M.R."/>
            <person name="Kakrana A."/>
            <person name="Tang H."/>
            <person name="Ray J."/>
            <person name="Groenendijk J."/>
            <person name="Arikit S."/>
            <person name="Mathioni S.M."/>
            <person name="Nakano M."/>
            <person name="Shan H."/>
            <person name="Telgmann-Rauber A."/>
            <person name="Kanno A."/>
            <person name="Yue Z."/>
            <person name="Chen H."/>
            <person name="Li W."/>
            <person name="Chen Y."/>
            <person name="Xu X."/>
            <person name="Zhang Y."/>
            <person name="Luo S."/>
            <person name="Chen H."/>
            <person name="Gao J."/>
            <person name="Mao Z."/>
            <person name="Pires J.C."/>
            <person name="Luo M."/>
            <person name="Kudrna D."/>
            <person name="Wing R.A."/>
            <person name="Meyers B.C."/>
            <person name="Yi K."/>
            <person name="Kong H."/>
            <person name="Lavrijsen P."/>
            <person name="Sunseri F."/>
            <person name="Falavigna A."/>
            <person name="Ye Y."/>
            <person name="Leebens-Mack J.H."/>
            <person name="Chen G."/>
        </authorList>
    </citation>
    <scope>NUCLEOTIDE SEQUENCE [LARGE SCALE GENOMIC DNA]</scope>
    <source>
        <strain evidence="2">cv. DH0086</strain>
    </source>
</reference>
<dbReference type="EMBL" id="CM007385">
    <property type="protein sequence ID" value="ONK68761.1"/>
    <property type="molecule type" value="Genomic_DNA"/>
</dbReference>
<proteinExistence type="predicted"/>
<dbReference type="Gramene" id="ONK68761">
    <property type="protein sequence ID" value="ONK68761"/>
    <property type="gene ID" value="A4U43_C05F15680"/>
</dbReference>
<dbReference type="AlphaFoldDB" id="A0A5P1EW84"/>
<evidence type="ECO:0000313" key="2">
    <source>
        <dbReference type="Proteomes" id="UP000243459"/>
    </source>
</evidence>
<keyword evidence="2" id="KW-1185">Reference proteome</keyword>
<protein>
    <submittedName>
        <fullName evidence="1">Uncharacterized protein</fullName>
    </submittedName>
</protein>
<evidence type="ECO:0000313" key="1">
    <source>
        <dbReference type="EMBL" id="ONK68761.1"/>
    </source>
</evidence>